<comment type="caution">
    <text evidence="1">The sequence shown here is derived from an EMBL/GenBank/DDBJ whole genome shotgun (WGS) entry which is preliminary data.</text>
</comment>
<name>A0AAN6U8F8_9PEZI</name>
<dbReference type="GeneID" id="87822926"/>
<dbReference type="Proteomes" id="UP001302602">
    <property type="component" value="Unassembled WGS sequence"/>
</dbReference>
<dbReference type="AlphaFoldDB" id="A0AAN6U8F8"/>
<evidence type="ECO:0000313" key="2">
    <source>
        <dbReference type="Proteomes" id="UP001302602"/>
    </source>
</evidence>
<dbReference type="RefSeq" id="XP_062652144.1">
    <property type="nucleotide sequence ID" value="XM_062786160.1"/>
</dbReference>
<reference evidence="1" key="2">
    <citation type="submission" date="2023-05" db="EMBL/GenBank/DDBJ databases">
        <authorList>
            <consortium name="Lawrence Berkeley National Laboratory"/>
            <person name="Steindorff A."/>
            <person name="Hensen N."/>
            <person name="Bonometti L."/>
            <person name="Westerberg I."/>
            <person name="Brannstrom I.O."/>
            <person name="Guillou S."/>
            <person name="Cros-Aarteil S."/>
            <person name="Calhoun S."/>
            <person name="Haridas S."/>
            <person name="Kuo A."/>
            <person name="Mondo S."/>
            <person name="Pangilinan J."/>
            <person name="Riley R."/>
            <person name="Labutti K."/>
            <person name="Andreopoulos B."/>
            <person name="Lipzen A."/>
            <person name="Chen C."/>
            <person name="Yanf M."/>
            <person name="Daum C."/>
            <person name="Ng V."/>
            <person name="Clum A."/>
            <person name="Ohm R."/>
            <person name="Martin F."/>
            <person name="Silar P."/>
            <person name="Natvig D."/>
            <person name="Lalanne C."/>
            <person name="Gautier V."/>
            <person name="Ament-Velasquez S.L."/>
            <person name="Kruys A."/>
            <person name="Hutchinson M.I."/>
            <person name="Powell A.J."/>
            <person name="Barry K."/>
            <person name="Miller A.N."/>
            <person name="Grigoriev I.V."/>
            <person name="Debuchy R."/>
            <person name="Gladieux P."/>
            <person name="Thoren M.H."/>
            <person name="Johannesson H."/>
        </authorList>
    </citation>
    <scope>NUCLEOTIDE SEQUENCE</scope>
    <source>
        <strain evidence="1">CBS 731.68</strain>
    </source>
</reference>
<proteinExistence type="predicted"/>
<accession>A0AAN6U8F8</accession>
<organism evidence="1 2">
    <name type="scientific">Parathielavia appendiculata</name>
    <dbReference type="NCBI Taxonomy" id="2587402"/>
    <lineage>
        <taxon>Eukaryota</taxon>
        <taxon>Fungi</taxon>
        <taxon>Dikarya</taxon>
        <taxon>Ascomycota</taxon>
        <taxon>Pezizomycotina</taxon>
        <taxon>Sordariomycetes</taxon>
        <taxon>Sordariomycetidae</taxon>
        <taxon>Sordariales</taxon>
        <taxon>Chaetomiaceae</taxon>
        <taxon>Parathielavia</taxon>
    </lineage>
</organism>
<protein>
    <submittedName>
        <fullName evidence="1">Uncharacterized protein</fullName>
    </submittedName>
</protein>
<sequence>MSLRHEIHSVSPANCPSVGLIVGAVTSSFSSFSPHLTISRIESAIAVPTCLASMLLVSHKYLPI</sequence>
<evidence type="ECO:0000313" key="1">
    <source>
        <dbReference type="EMBL" id="KAK4128373.1"/>
    </source>
</evidence>
<keyword evidence="2" id="KW-1185">Reference proteome</keyword>
<gene>
    <name evidence="1" type="ORF">N657DRAFT_19187</name>
</gene>
<dbReference type="EMBL" id="MU853223">
    <property type="protein sequence ID" value="KAK4128373.1"/>
    <property type="molecule type" value="Genomic_DNA"/>
</dbReference>
<reference evidence="1" key="1">
    <citation type="journal article" date="2023" name="Mol. Phylogenet. Evol.">
        <title>Genome-scale phylogeny and comparative genomics of the fungal order Sordariales.</title>
        <authorList>
            <person name="Hensen N."/>
            <person name="Bonometti L."/>
            <person name="Westerberg I."/>
            <person name="Brannstrom I.O."/>
            <person name="Guillou S."/>
            <person name="Cros-Aarteil S."/>
            <person name="Calhoun S."/>
            <person name="Haridas S."/>
            <person name="Kuo A."/>
            <person name="Mondo S."/>
            <person name="Pangilinan J."/>
            <person name="Riley R."/>
            <person name="LaButti K."/>
            <person name="Andreopoulos B."/>
            <person name="Lipzen A."/>
            <person name="Chen C."/>
            <person name="Yan M."/>
            <person name="Daum C."/>
            <person name="Ng V."/>
            <person name="Clum A."/>
            <person name="Steindorff A."/>
            <person name="Ohm R.A."/>
            <person name="Martin F."/>
            <person name="Silar P."/>
            <person name="Natvig D.O."/>
            <person name="Lalanne C."/>
            <person name="Gautier V."/>
            <person name="Ament-Velasquez S.L."/>
            <person name="Kruys A."/>
            <person name="Hutchinson M.I."/>
            <person name="Powell A.J."/>
            <person name="Barry K."/>
            <person name="Miller A.N."/>
            <person name="Grigoriev I.V."/>
            <person name="Debuchy R."/>
            <person name="Gladieux P."/>
            <person name="Hiltunen Thoren M."/>
            <person name="Johannesson H."/>
        </authorList>
    </citation>
    <scope>NUCLEOTIDE SEQUENCE</scope>
    <source>
        <strain evidence="1">CBS 731.68</strain>
    </source>
</reference>